<gene>
    <name evidence="1" type="ORF">EZS28_032727</name>
</gene>
<dbReference type="AlphaFoldDB" id="A0A5J4UMW7"/>
<evidence type="ECO:0000313" key="1">
    <source>
        <dbReference type="EMBL" id="KAA6371747.1"/>
    </source>
</evidence>
<reference evidence="1 2" key="1">
    <citation type="submission" date="2019-03" db="EMBL/GenBank/DDBJ databases">
        <title>Single cell metagenomics reveals metabolic interactions within the superorganism composed of flagellate Streblomastix strix and complex community of Bacteroidetes bacteria on its surface.</title>
        <authorList>
            <person name="Treitli S.C."/>
            <person name="Kolisko M."/>
            <person name="Husnik F."/>
            <person name="Keeling P."/>
            <person name="Hampl V."/>
        </authorList>
    </citation>
    <scope>NUCLEOTIDE SEQUENCE [LARGE SCALE GENOMIC DNA]</scope>
    <source>
        <strain evidence="1">ST1C</strain>
    </source>
</reference>
<organism evidence="1 2">
    <name type="scientific">Streblomastix strix</name>
    <dbReference type="NCBI Taxonomy" id="222440"/>
    <lineage>
        <taxon>Eukaryota</taxon>
        <taxon>Metamonada</taxon>
        <taxon>Preaxostyla</taxon>
        <taxon>Oxymonadida</taxon>
        <taxon>Streblomastigidae</taxon>
        <taxon>Streblomastix</taxon>
    </lineage>
</organism>
<name>A0A5J4UMW7_9EUKA</name>
<sequence>MEWINDVKCPCASSALSALGHKLTGWIPAILDILPQKESTSVETISNESMNVKHTTLEKGSKRQYNRKTKSEDKAKELMDKLLEQQELARIKREQDEFDAQKKEVEE</sequence>
<accession>A0A5J4UMW7</accession>
<proteinExistence type="predicted"/>
<evidence type="ECO:0000313" key="2">
    <source>
        <dbReference type="Proteomes" id="UP000324800"/>
    </source>
</evidence>
<dbReference type="Proteomes" id="UP000324800">
    <property type="component" value="Unassembled WGS sequence"/>
</dbReference>
<comment type="caution">
    <text evidence="1">The sequence shown here is derived from an EMBL/GenBank/DDBJ whole genome shotgun (WGS) entry which is preliminary data.</text>
</comment>
<protein>
    <submittedName>
        <fullName evidence="1">Uncharacterized protein</fullName>
    </submittedName>
</protein>
<dbReference type="EMBL" id="SNRW01014187">
    <property type="protein sequence ID" value="KAA6371747.1"/>
    <property type="molecule type" value="Genomic_DNA"/>
</dbReference>